<evidence type="ECO:0000313" key="2">
    <source>
        <dbReference type="EMBL" id="KAF2270548.1"/>
    </source>
</evidence>
<dbReference type="OrthoDB" id="2349272at2759"/>
<evidence type="ECO:0000313" key="3">
    <source>
        <dbReference type="Proteomes" id="UP000800093"/>
    </source>
</evidence>
<reference evidence="3" key="1">
    <citation type="journal article" date="2020" name="Stud. Mycol.">
        <title>101 Dothideomycetes genomes: A test case for predicting lifestyles and emergence of pathogens.</title>
        <authorList>
            <person name="Haridas S."/>
            <person name="Albert R."/>
            <person name="Binder M."/>
            <person name="Bloem J."/>
            <person name="LaButti K."/>
            <person name="Salamov A."/>
            <person name="Andreopoulos B."/>
            <person name="Baker S."/>
            <person name="Barry K."/>
            <person name="Bills G."/>
            <person name="Bluhm B."/>
            <person name="Cannon C."/>
            <person name="Castanera R."/>
            <person name="Culley D."/>
            <person name="Daum C."/>
            <person name="Ezra D."/>
            <person name="Gonzalez J."/>
            <person name="Henrissat B."/>
            <person name="Kuo A."/>
            <person name="Liang C."/>
            <person name="Lipzen A."/>
            <person name="Lutzoni F."/>
            <person name="Magnuson J."/>
            <person name="Mondo S."/>
            <person name="Nolan M."/>
            <person name="Ohm R."/>
            <person name="Pangilinan J."/>
            <person name="Park H.-J."/>
            <person name="Ramirez L."/>
            <person name="Alfaro M."/>
            <person name="Sun H."/>
            <person name="Tritt A."/>
            <person name="Yoshinaga Y."/>
            <person name="Zwiers L.-H."/>
            <person name="Turgeon B."/>
            <person name="Goodwin S."/>
            <person name="Spatafora J."/>
            <person name="Crous P."/>
            <person name="Grigoriev I."/>
        </authorList>
    </citation>
    <scope>NUCLEOTIDE SEQUENCE [LARGE SCALE GENOMIC DNA]</scope>
    <source>
        <strain evidence="3">CBS 304.66</strain>
    </source>
</reference>
<dbReference type="EMBL" id="ML986579">
    <property type="protein sequence ID" value="KAF2270548.1"/>
    <property type="molecule type" value="Genomic_DNA"/>
</dbReference>
<feature type="signal peptide" evidence="1">
    <location>
        <begin position="1"/>
        <end position="16"/>
    </location>
</feature>
<proteinExistence type="predicted"/>
<dbReference type="AlphaFoldDB" id="A0A9P4TRF6"/>
<organism evidence="2 3">
    <name type="scientific">Lojkania enalia</name>
    <dbReference type="NCBI Taxonomy" id="147567"/>
    <lineage>
        <taxon>Eukaryota</taxon>
        <taxon>Fungi</taxon>
        <taxon>Dikarya</taxon>
        <taxon>Ascomycota</taxon>
        <taxon>Pezizomycotina</taxon>
        <taxon>Dothideomycetes</taxon>
        <taxon>Pleosporomycetidae</taxon>
        <taxon>Pleosporales</taxon>
        <taxon>Pleosporales incertae sedis</taxon>
        <taxon>Lojkania</taxon>
    </lineage>
</organism>
<sequence length="210" mass="22268">MKTSVLLASALSLVATAPTNTALTAEDIKAIEPVTESCAGRGGDFTKECRTAAQAAGPISHSFSKYRINSVGEQAALVALMLFESGSFTYDKNHFPAPGRPGQGTRNMQSPEFNFEYAKDLYGEETALAANATGPEAVLKLVNGNDADSFGSAAWFLSTQCKDPIKQGLASESQAGWSAYLTECIGTTDVPERDTIWTKTLEILKPDGCA</sequence>
<protein>
    <submittedName>
        <fullName evidence="2">Uncharacterized protein</fullName>
    </submittedName>
</protein>
<keyword evidence="3" id="KW-1185">Reference proteome</keyword>
<evidence type="ECO:0000256" key="1">
    <source>
        <dbReference type="SAM" id="SignalP"/>
    </source>
</evidence>
<feature type="chain" id="PRO_5040398272" evidence="1">
    <location>
        <begin position="17"/>
        <end position="210"/>
    </location>
</feature>
<comment type="caution">
    <text evidence="2">The sequence shown here is derived from an EMBL/GenBank/DDBJ whole genome shotgun (WGS) entry which is preliminary data.</text>
</comment>
<keyword evidence="1" id="KW-0732">Signal</keyword>
<accession>A0A9P4TRF6</accession>
<name>A0A9P4TRF6_9PLEO</name>
<gene>
    <name evidence="2" type="ORF">CC78DRAFT_528302</name>
</gene>
<dbReference type="Proteomes" id="UP000800093">
    <property type="component" value="Unassembled WGS sequence"/>
</dbReference>